<dbReference type="GO" id="GO:0030170">
    <property type="term" value="F:pyridoxal phosphate binding"/>
    <property type="evidence" value="ECO:0007669"/>
    <property type="project" value="UniProtKB-ARBA"/>
</dbReference>
<dbReference type="GO" id="GO:0006567">
    <property type="term" value="P:L-threonine catabolic process"/>
    <property type="evidence" value="ECO:0007669"/>
    <property type="project" value="TreeGrafter"/>
</dbReference>
<dbReference type="EMBL" id="KE125296">
    <property type="protein sequence ID" value="EPB69443.1"/>
    <property type="molecule type" value="Genomic_DNA"/>
</dbReference>
<evidence type="ECO:0000256" key="10">
    <source>
        <dbReference type="ARBA" id="ARBA00050422"/>
    </source>
</evidence>
<evidence type="ECO:0000256" key="17">
    <source>
        <dbReference type="ARBA" id="ARBA00081060"/>
    </source>
</evidence>
<organism evidence="21 22">
    <name type="scientific">Ancylostoma ceylanicum</name>
    <dbReference type="NCBI Taxonomy" id="53326"/>
    <lineage>
        <taxon>Eukaryota</taxon>
        <taxon>Metazoa</taxon>
        <taxon>Ecdysozoa</taxon>
        <taxon>Nematoda</taxon>
        <taxon>Chromadorea</taxon>
        <taxon>Rhabditida</taxon>
        <taxon>Rhabditina</taxon>
        <taxon>Rhabditomorpha</taxon>
        <taxon>Strongyloidea</taxon>
        <taxon>Ancylostomatidae</taxon>
        <taxon>Ancylostomatinae</taxon>
        <taxon>Ancylostoma</taxon>
    </lineage>
</organism>
<comment type="catalytic activity">
    <reaction evidence="9">
        <text>L-serine = pyruvate + NH4(+)</text>
        <dbReference type="Rhea" id="RHEA:19169"/>
        <dbReference type="ChEBI" id="CHEBI:15361"/>
        <dbReference type="ChEBI" id="CHEBI:28938"/>
        <dbReference type="ChEBI" id="CHEBI:33384"/>
        <dbReference type="EC" id="4.3.1.17"/>
    </reaction>
</comment>
<evidence type="ECO:0000256" key="13">
    <source>
        <dbReference type="ARBA" id="ARBA00066349"/>
    </source>
</evidence>
<evidence type="ECO:0000256" key="15">
    <source>
        <dbReference type="ARBA" id="ARBA00070760"/>
    </source>
</evidence>
<evidence type="ECO:0000256" key="7">
    <source>
        <dbReference type="ARBA" id="ARBA00041766"/>
    </source>
</evidence>
<gene>
    <name evidence="21" type="ORF">ANCCEY_11469</name>
</gene>
<name>A0A0D6LE20_9BILA</name>
<keyword evidence="5 21" id="KW-0456">Lyase</keyword>
<evidence type="ECO:0000313" key="21">
    <source>
        <dbReference type="EMBL" id="EPB69443.1"/>
    </source>
</evidence>
<evidence type="ECO:0000256" key="19">
    <source>
        <dbReference type="SAM" id="MobiDB-lite"/>
    </source>
</evidence>
<dbReference type="InterPro" id="IPR036052">
    <property type="entry name" value="TrpB-like_PALP_sf"/>
</dbReference>
<dbReference type="PROSITE" id="PS51671">
    <property type="entry name" value="ACT"/>
    <property type="match status" value="1"/>
</dbReference>
<evidence type="ECO:0000256" key="14">
    <source>
        <dbReference type="ARBA" id="ARBA00066592"/>
    </source>
</evidence>
<reference evidence="21 22" key="1">
    <citation type="submission" date="2013-05" db="EMBL/GenBank/DDBJ databases">
        <title>Draft genome of the parasitic nematode Anyclostoma ceylanicum.</title>
        <authorList>
            <person name="Mitreva M."/>
        </authorList>
    </citation>
    <scope>NUCLEOTIDE SEQUENCE [LARGE SCALE GENOMIC DNA]</scope>
</reference>
<dbReference type="CDD" id="cd04886">
    <property type="entry name" value="ACT_ThrD-II-like"/>
    <property type="match status" value="1"/>
</dbReference>
<evidence type="ECO:0000256" key="9">
    <source>
        <dbReference type="ARBA" id="ARBA00049406"/>
    </source>
</evidence>
<evidence type="ECO:0000256" key="4">
    <source>
        <dbReference type="ARBA" id="ARBA00022898"/>
    </source>
</evidence>
<dbReference type="GO" id="GO:0070178">
    <property type="term" value="P:D-serine metabolic process"/>
    <property type="evidence" value="ECO:0007669"/>
    <property type="project" value="UniProtKB-ARBA"/>
</dbReference>
<feature type="domain" description="ACT" evidence="20">
    <location>
        <begin position="456"/>
        <end position="530"/>
    </location>
</feature>
<evidence type="ECO:0000256" key="2">
    <source>
        <dbReference type="ARBA" id="ARBA00010869"/>
    </source>
</evidence>
<dbReference type="PANTHER" id="PTHR48078">
    <property type="entry name" value="THREONINE DEHYDRATASE, MITOCHONDRIAL-RELATED"/>
    <property type="match status" value="1"/>
</dbReference>
<evidence type="ECO:0000256" key="8">
    <source>
        <dbReference type="ARBA" id="ARBA00042605"/>
    </source>
</evidence>
<dbReference type="GO" id="GO:0008721">
    <property type="term" value="F:D-serine ammonia-lyase activity"/>
    <property type="evidence" value="ECO:0007669"/>
    <property type="project" value="UniProtKB-EC"/>
</dbReference>
<dbReference type="PANTHER" id="PTHR48078:SF19">
    <property type="entry name" value="ACT DOMAIN-CONTAINING PROTEIN"/>
    <property type="match status" value="1"/>
</dbReference>
<protein>
    <recommendedName>
        <fullName evidence="15">Serine racemase</fullName>
        <ecNumber evidence="3">4.3.1.17</ecNumber>
        <ecNumber evidence="13">4.3.1.18</ecNumber>
        <ecNumber evidence="14">5.1.1.18</ecNumber>
    </recommendedName>
    <alternativeName>
        <fullName evidence="16">D-serine ammonia-lyase</fullName>
    </alternativeName>
    <alternativeName>
        <fullName evidence="18">D-serine dehydratase</fullName>
    </alternativeName>
    <alternativeName>
        <fullName evidence="17">L-serine ammonia-lyase</fullName>
    </alternativeName>
    <alternativeName>
        <fullName evidence="7">L-serine deaminase</fullName>
    </alternativeName>
    <alternativeName>
        <fullName evidence="6">L-serine dehydratase</fullName>
    </alternativeName>
    <alternativeName>
        <fullName evidence="8">L-threonine dehydratase</fullName>
    </alternativeName>
</protein>
<dbReference type="GO" id="GO:0005524">
    <property type="term" value="F:ATP binding"/>
    <property type="evidence" value="ECO:0007669"/>
    <property type="project" value="UniProtKB-ARBA"/>
</dbReference>
<evidence type="ECO:0000256" key="6">
    <source>
        <dbReference type="ARBA" id="ARBA00031418"/>
    </source>
</evidence>
<evidence type="ECO:0000256" key="3">
    <source>
        <dbReference type="ARBA" id="ARBA00012093"/>
    </source>
</evidence>
<dbReference type="FunFam" id="3.40.50.1100:FF:000041">
    <property type="entry name" value="Threonine ammonia-lyase, variant"/>
    <property type="match status" value="1"/>
</dbReference>
<evidence type="ECO:0000256" key="12">
    <source>
        <dbReference type="ARBA" id="ARBA00056426"/>
    </source>
</evidence>
<dbReference type="EC" id="4.3.1.17" evidence="3"/>
<comment type="catalytic activity">
    <reaction evidence="11">
        <text>L-serine = D-serine</text>
        <dbReference type="Rhea" id="RHEA:10980"/>
        <dbReference type="ChEBI" id="CHEBI:33384"/>
        <dbReference type="ChEBI" id="CHEBI:35247"/>
        <dbReference type="EC" id="5.1.1.18"/>
    </reaction>
</comment>
<evidence type="ECO:0000256" key="18">
    <source>
        <dbReference type="ARBA" id="ARBA00081761"/>
    </source>
</evidence>
<evidence type="ECO:0000313" key="22">
    <source>
        <dbReference type="Proteomes" id="UP000054495"/>
    </source>
</evidence>
<comment type="function">
    <text evidence="12">Catalyzes the synthesis of D-serine from L-serine. D-serine is a key coagonist with glutamate at NMDA receptors. Has dehydratase activity towards both L-serine and D-serine.</text>
</comment>
<dbReference type="EC" id="5.1.1.18" evidence="14"/>
<dbReference type="InterPro" id="IPR044561">
    <property type="entry name" value="ACT_ThrD-II-like"/>
</dbReference>
<evidence type="ECO:0000256" key="1">
    <source>
        <dbReference type="ARBA" id="ARBA00001933"/>
    </source>
</evidence>
<proteinExistence type="inferred from homology"/>
<evidence type="ECO:0000256" key="11">
    <source>
        <dbReference type="ARBA" id="ARBA00051769"/>
    </source>
</evidence>
<sequence length="530" mass="57198">MAVGTTIERYKRNLMLFEMDVVAQSGCSLFRRGRSQARMRNGEGWAMDQQPVPIRKINKEFLEKVTPPPSPSDATKSSDGGSEPDVLPTDPACDPDHPVKITFSDVSSAAFNIKNGVLRTPCNKSANLSKLLDMELYFKKEYLQVTGSFKERGARYALSRLSKEEKERGVIAASAGNHALALSYHGQQLGIPVNVVMPVFAPLMKIGMCRSYGANVILKGDNIGKAKEHAMRLVAEKKFKYINGYDHPDILAGQGTIGLEILEQVPDVDAVVVPVGGAGLIAGIAVAVKTLKPHIQVIAVESDTCPSYTEALKAGKPVMASVRSTLADGEHMHTFKKTSKSIITSMHNLSQQSALFEGLAVPMVGGNALATLEGLVDKHVLVCEESTALSILRLIEMEKAVVEGGGAVGLAAMITGKLPELRGKKVVTILTGGNIDTTVLGRTIERGLAVDGRLIRLEVVVSDRPGGIAELASQIAHMGASIKDIFHERAWIATDVFSVRVKVVAETRDRQHVAELEEMLRSKYDDVKVS</sequence>
<evidence type="ECO:0000256" key="5">
    <source>
        <dbReference type="ARBA" id="ARBA00023239"/>
    </source>
</evidence>
<dbReference type="CDD" id="cd01562">
    <property type="entry name" value="Thr-dehyd"/>
    <property type="match status" value="1"/>
</dbReference>
<dbReference type="InterPro" id="IPR050147">
    <property type="entry name" value="Ser/Thr_Dehydratase"/>
</dbReference>
<dbReference type="SUPFAM" id="SSF53686">
    <property type="entry name" value="Tryptophan synthase beta subunit-like PLP-dependent enzymes"/>
    <property type="match status" value="1"/>
</dbReference>
<comment type="cofactor">
    <cofactor evidence="1">
        <name>pyridoxal 5'-phosphate</name>
        <dbReference type="ChEBI" id="CHEBI:597326"/>
    </cofactor>
</comment>
<dbReference type="InterPro" id="IPR001926">
    <property type="entry name" value="TrpB-like_PALP"/>
</dbReference>
<dbReference type="Gene3D" id="3.40.50.1100">
    <property type="match status" value="2"/>
</dbReference>
<comment type="catalytic activity">
    <reaction evidence="10">
        <text>D-serine = pyruvate + NH4(+)</text>
        <dbReference type="Rhea" id="RHEA:13977"/>
        <dbReference type="ChEBI" id="CHEBI:15361"/>
        <dbReference type="ChEBI" id="CHEBI:28938"/>
        <dbReference type="ChEBI" id="CHEBI:35247"/>
        <dbReference type="EC" id="4.3.1.18"/>
    </reaction>
</comment>
<evidence type="ECO:0000259" key="20">
    <source>
        <dbReference type="PROSITE" id="PS51671"/>
    </source>
</evidence>
<dbReference type="Proteomes" id="UP000054495">
    <property type="component" value="Unassembled WGS sequence"/>
</dbReference>
<keyword evidence="4" id="KW-0663">Pyridoxal phosphate</keyword>
<dbReference type="EC" id="4.3.1.18" evidence="13"/>
<dbReference type="AlphaFoldDB" id="A0A0D6LE20"/>
<dbReference type="InterPro" id="IPR002912">
    <property type="entry name" value="ACT_dom"/>
</dbReference>
<evidence type="ECO:0000256" key="16">
    <source>
        <dbReference type="ARBA" id="ARBA00076108"/>
    </source>
</evidence>
<dbReference type="GO" id="GO:0006565">
    <property type="term" value="P:L-serine catabolic process"/>
    <property type="evidence" value="ECO:0007669"/>
    <property type="project" value="TreeGrafter"/>
</dbReference>
<feature type="region of interest" description="Disordered" evidence="19">
    <location>
        <begin position="63"/>
        <end position="94"/>
    </location>
</feature>
<dbReference type="GO" id="GO:0009097">
    <property type="term" value="P:isoleucine biosynthetic process"/>
    <property type="evidence" value="ECO:0007669"/>
    <property type="project" value="TreeGrafter"/>
</dbReference>
<comment type="similarity">
    <text evidence="2">Belongs to the serine/threonine dehydratase family.</text>
</comment>
<dbReference type="GO" id="GO:0003941">
    <property type="term" value="F:L-serine ammonia-lyase activity"/>
    <property type="evidence" value="ECO:0007669"/>
    <property type="project" value="UniProtKB-EC"/>
</dbReference>
<keyword evidence="22" id="KW-1185">Reference proteome</keyword>
<accession>A0A0D6LE20</accession>
<dbReference type="GO" id="GO:0004794">
    <property type="term" value="F:threonine deaminase activity"/>
    <property type="evidence" value="ECO:0007669"/>
    <property type="project" value="TreeGrafter"/>
</dbReference>
<dbReference type="Pfam" id="PF00291">
    <property type="entry name" value="PALP"/>
    <property type="match status" value="1"/>
</dbReference>
<dbReference type="GO" id="GO:0030378">
    <property type="term" value="F:serine racemase activity"/>
    <property type="evidence" value="ECO:0007669"/>
    <property type="project" value="UniProtKB-EC"/>
</dbReference>